<gene>
    <name evidence="2" type="ORF">PPSIR1_40660</name>
</gene>
<proteinExistence type="predicted"/>
<sequence length="134" mass="13947">MVLAGDIVVGVGGLGFVLMAAGLVLRSDASRRLDAAEASPMPDDERIAAQSQRVSLGTGLALGGGIAAAVCLTTGVTLIAVGRRRERLRRDGLLRGAQGRRFEHGFEPWVLASPVPAGARLAPAGLGLRWQLRL</sequence>
<dbReference type="AlphaFoldDB" id="A6FYR2"/>
<dbReference type="EMBL" id="ABCS01000004">
    <property type="protein sequence ID" value="EDM81334.1"/>
    <property type="molecule type" value="Genomic_DNA"/>
</dbReference>
<evidence type="ECO:0000313" key="2">
    <source>
        <dbReference type="EMBL" id="EDM81334.1"/>
    </source>
</evidence>
<evidence type="ECO:0000313" key="3">
    <source>
        <dbReference type="Proteomes" id="UP000005801"/>
    </source>
</evidence>
<feature type="transmembrane region" description="Helical" evidence="1">
    <location>
        <begin position="60"/>
        <end position="81"/>
    </location>
</feature>
<name>A6FYR2_9BACT</name>
<keyword evidence="1" id="KW-1133">Transmembrane helix</keyword>
<evidence type="ECO:0000256" key="1">
    <source>
        <dbReference type="SAM" id="Phobius"/>
    </source>
</evidence>
<keyword evidence="1" id="KW-0472">Membrane</keyword>
<feature type="transmembrane region" description="Helical" evidence="1">
    <location>
        <begin position="7"/>
        <end position="25"/>
    </location>
</feature>
<dbReference type="Proteomes" id="UP000005801">
    <property type="component" value="Unassembled WGS sequence"/>
</dbReference>
<organism evidence="2 3">
    <name type="scientific">Plesiocystis pacifica SIR-1</name>
    <dbReference type="NCBI Taxonomy" id="391625"/>
    <lineage>
        <taxon>Bacteria</taxon>
        <taxon>Pseudomonadati</taxon>
        <taxon>Myxococcota</taxon>
        <taxon>Polyangia</taxon>
        <taxon>Nannocystales</taxon>
        <taxon>Nannocystaceae</taxon>
        <taxon>Plesiocystis</taxon>
    </lineage>
</organism>
<keyword evidence="3" id="KW-1185">Reference proteome</keyword>
<protein>
    <submittedName>
        <fullName evidence="2">Uncharacterized protein</fullName>
    </submittedName>
</protein>
<comment type="caution">
    <text evidence="2">The sequence shown here is derived from an EMBL/GenBank/DDBJ whole genome shotgun (WGS) entry which is preliminary data.</text>
</comment>
<reference evidence="2 3" key="1">
    <citation type="submission" date="2007-06" db="EMBL/GenBank/DDBJ databases">
        <authorList>
            <person name="Shimkets L."/>
            <person name="Ferriera S."/>
            <person name="Johnson J."/>
            <person name="Kravitz S."/>
            <person name="Beeson K."/>
            <person name="Sutton G."/>
            <person name="Rogers Y.-H."/>
            <person name="Friedman R."/>
            <person name="Frazier M."/>
            <person name="Venter J.C."/>
        </authorList>
    </citation>
    <scope>NUCLEOTIDE SEQUENCE [LARGE SCALE GENOMIC DNA]</scope>
    <source>
        <strain evidence="2 3">SIR-1</strain>
    </source>
</reference>
<accession>A6FYR2</accession>
<keyword evidence="1" id="KW-0812">Transmembrane</keyword>